<comment type="caution">
    <text evidence="5">The sequence shown here is derived from an EMBL/GenBank/DDBJ whole genome shotgun (WGS) entry which is preliminary data.</text>
</comment>
<dbReference type="AlphaFoldDB" id="A0A558AA17"/>
<reference evidence="5 6" key="1">
    <citation type="submission" date="2019-07" db="EMBL/GenBank/DDBJ databases">
        <authorList>
            <person name="Duangmal K."/>
            <person name="Teo W.F.A."/>
        </authorList>
    </citation>
    <scope>NUCLEOTIDE SEQUENCE [LARGE SCALE GENOMIC DNA]</scope>
    <source>
        <strain evidence="5 6">TBRC 6029</strain>
    </source>
</reference>
<dbReference type="PANTHER" id="PTHR42749">
    <property type="entry name" value="CELL SHAPE-DETERMINING PROTEIN MREB"/>
    <property type="match status" value="1"/>
</dbReference>
<protein>
    <submittedName>
        <fullName evidence="5">Hsp70 family protein</fullName>
    </submittedName>
</protein>
<keyword evidence="6" id="KW-1185">Reference proteome</keyword>
<keyword evidence="1" id="KW-0547">Nucleotide-binding</keyword>
<sequence length="381" mass="41517">MRYVLGIDIGTTRIKAAVCRRAGEFWGEPEVVTRSLESVLHVAHDTTVQVGAEARRRAAVEPERAARGFLRRVGDDVPFLLGDELYRAESLTAVVAGWVADQIADAEGGDAERIAVTHPPGWGAYRRRLLHEALQEAGLPGALLLPTPVAAAENHLVRERVEPGSVLAVCRLGGEYVDTAALRRASRAFEVVSHHEQSAPALDDALTEHVLSRFGGELGELRFACHEAREMLSTETEIDLGGRFTRSEFERLIRPLLMHTLAPLRRYEGLSSVLLVGGSARIPLVEALTRKLVDCRVVVDPDPATAACRGAALTARPPAEAPPESTMLVPRVSAEPAPMPDEVYDAEPVPPRPPIELTPLEPPRRRFAPGRRSGSRDEDDE</sequence>
<dbReference type="Pfam" id="PF00012">
    <property type="entry name" value="HSP70"/>
    <property type="match status" value="1"/>
</dbReference>
<name>A0A558AA17_9PSEU</name>
<evidence type="ECO:0000313" key="6">
    <source>
        <dbReference type="Proteomes" id="UP000320011"/>
    </source>
</evidence>
<dbReference type="GO" id="GO:0140662">
    <property type="term" value="F:ATP-dependent protein folding chaperone"/>
    <property type="evidence" value="ECO:0007669"/>
    <property type="project" value="InterPro"/>
</dbReference>
<evidence type="ECO:0000256" key="2">
    <source>
        <dbReference type="ARBA" id="ARBA00022840"/>
    </source>
</evidence>
<dbReference type="PANTHER" id="PTHR42749:SF1">
    <property type="entry name" value="CELL SHAPE-DETERMINING PROTEIN MREB"/>
    <property type="match status" value="1"/>
</dbReference>
<proteinExistence type="predicted"/>
<dbReference type="SUPFAM" id="SSF53067">
    <property type="entry name" value="Actin-like ATPase domain"/>
    <property type="match status" value="2"/>
</dbReference>
<dbReference type="GO" id="GO:0005524">
    <property type="term" value="F:ATP binding"/>
    <property type="evidence" value="ECO:0007669"/>
    <property type="project" value="UniProtKB-KW"/>
</dbReference>
<evidence type="ECO:0000313" key="5">
    <source>
        <dbReference type="EMBL" id="TVT21102.1"/>
    </source>
</evidence>
<keyword evidence="2" id="KW-0067">ATP-binding</keyword>
<dbReference type="OrthoDB" id="9766019at2"/>
<evidence type="ECO:0000256" key="3">
    <source>
        <dbReference type="ARBA" id="ARBA00023186"/>
    </source>
</evidence>
<evidence type="ECO:0000256" key="1">
    <source>
        <dbReference type="ARBA" id="ARBA00022741"/>
    </source>
</evidence>
<dbReference type="InterPro" id="IPR013126">
    <property type="entry name" value="Hsp_70_fam"/>
</dbReference>
<dbReference type="RefSeq" id="WP_144592973.1">
    <property type="nucleotide sequence ID" value="NZ_VJWX01000609.1"/>
</dbReference>
<dbReference type="InterPro" id="IPR043129">
    <property type="entry name" value="ATPase_NBD"/>
</dbReference>
<dbReference type="Proteomes" id="UP000320011">
    <property type="component" value="Unassembled WGS sequence"/>
</dbReference>
<gene>
    <name evidence="5" type="ORF">FNH05_34125</name>
</gene>
<organism evidence="5 6">
    <name type="scientific">Amycolatopsis rhizosphaerae</name>
    <dbReference type="NCBI Taxonomy" id="2053003"/>
    <lineage>
        <taxon>Bacteria</taxon>
        <taxon>Bacillati</taxon>
        <taxon>Actinomycetota</taxon>
        <taxon>Actinomycetes</taxon>
        <taxon>Pseudonocardiales</taxon>
        <taxon>Pseudonocardiaceae</taxon>
        <taxon>Amycolatopsis</taxon>
    </lineage>
</organism>
<evidence type="ECO:0000256" key="4">
    <source>
        <dbReference type="SAM" id="MobiDB-lite"/>
    </source>
</evidence>
<dbReference type="PRINTS" id="PR00301">
    <property type="entry name" value="HEATSHOCK70"/>
</dbReference>
<dbReference type="EMBL" id="VJWX01000609">
    <property type="protein sequence ID" value="TVT21102.1"/>
    <property type="molecule type" value="Genomic_DNA"/>
</dbReference>
<dbReference type="Gene3D" id="3.30.420.40">
    <property type="match status" value="2"/>
</dbReference>
<keyword evidence="3" id="KW-0143">Chaperone</keyword>
<feature type="region of interest" description="Disordered" evidence="4">
    <location>
        <begin position="315"/>
        <end position="381"/>
    </location>
</feature>
<accession>A0A558AA17</accession>
<reference evidence="5 6" key="2">
    <citation type="submission" date="2019-08" db="EMBL/GenBank/DDBJ databases">
        <title>Amycolatopsis acidicola sp. nov., isolated from peat swamp forest soil.</title>
        <authorList>
            <person name="Srisuk N."/>
        </authorList>
    </citation>
    <scope>NUCLEOTIDE SEQUENCE [LARGE SCALE GENOMIC DNA]</scope>
    <source>
        <strain evidence="5 6">TBRC 6029</strain>
    </source>
</reference>
<dbReference type="Gene3D" id="3.90.640.10">
    <property type="entry name" value="Actin, Chain A, domain 4"/>
    <property type="match status" value="1"/>
</dbReference>